<dbReference type="InterPro" id="IPR029062">
    <property type="entry name" value="Class_I_gatase-like"/>
</dbReference>
<dbReference type="InterPro" id="IPR011697">
    <property type="entry name" value="Peptidase_C26"/>
</dbReference>
<dbReference type="PANTHER" id="PTHR43235">
    <property type="entry name" value="GLUTAMINE AMIDOTRANSFERASE PB2B2.05-RELATED"/>
    <property type="match status" value="1"/>
</dbReference>
<reference evidence="1" key="1">
    <citation type="submission" date="2018-05" db="EMBL/GenBank/DDBJ databases">
        <authorList>
            <person name="Lanie J.A."/>
            <person name="Ng W.-L."/>
            <person name="Kazmierczak K.M."/>
            <person name="Andrzejewski T.M."/>
            <person name="Davidsen T.M."/>
            <person name="Wayne K.J."/>
            <person name="Tettelin H."/>
            <person name="Glass J.I."/>
            <person name="Rusch D."/>
            <person name="Podicherti R."/>
            <person name="Tsui H.-C.T."/>
            <person name="Winkler M.E."/>
        </authorList>
    </citation>
    <scope>NUCLEOTIDE SEQUENCE</scope>
</reference>
<dbReference type="GO" id="GO:0005829">
    <property type="term" value="C:cytosol"/>
    <property type="evidence" value="ECO:0007669"/>
    <property type="project" value="TreeGrafter"/>
</dbReference>
<dbReference type="SUPFAM" id="SSF52317">
    <property type="entry name" value="Class I glutamine amidotransferase-like"/>
    <property type="match status" value="1"/>
</dbReference>
<dbReference type="PROSITE" id="PS51273">
    <property type="entry name" value="GATASE_TYPE_1"/>
    <property type="match status" value="1"/>
</dbReference>
<proteinExistence type="predicted"/>
<gene>
    <name evidence="1" type="ORF">METZ01_LOCUS136607</name>
</gene>
<sequence>MASYRKPIIGVPASILEVGENQIPAHTSGKRIIDSLVTFANCIPLIIPARVDTSDTSSLLDNFDGFFLSGGRANVEPHHYGAPPFPPDEITDTDRDNTVLPLIRGCIERKMPLLGVCRGIQEMNIAMGGTLYYRVNEVEGKNDHRMPRGDDVTQEEVFQLRHLVALTPGGLFQQLA</sequence>
<dbReference type="AlphaFoldDB" id="A0A381Z4L6"/>
<accession>A0A381Z4L6</accession>
<dbReference type="GO" id="GO:0006598">
    <property type="term" value="P:polyamine catabolic process"/>
    <property type="evidence" value="ECO:0007669"/>
    <property type="project" value="TreeGrafter"/>
</dbReference>
<dbReference type="PANTHER" id="PTHR43235:SF1">
    <property type="entry name" value="GLUTAMINE AMIDOTRANSFERASE PB2B2.05-RELATED"/>
    <property type="match status" value="1"/>
</dbReference>
<dbReference type="GO" id="GO:0033969">
    <property type="term" value="F:gamma-glutamyl-gamma-aminobutyrate hydrolase activity"/>
    <property type="evidence" value="ECO:0007669"/>
    <property type="project" value="TreeGrafter"/>
</dbReference>
<dbReference type="EMBL" id="UINC01019796">
    <property type="protein sequence ID" value="SVA83753.1"/>
    <property type="molecule type" value="Genomic_DNA"/>
</dbReference>
<evidence type="ECO:0000313" key="1">
    <source>
        <dbReference type="EMBL" id="SVA83753.1"/>
    </source>
</evidence>
<feature type="non-terminal residue" evidence="1">
    <location>
        <position position="176"/>
    </location>
</feature>
<dbReference type="Pfam" id="PF07722">
    <property type="entry name" value="Peptidase_C26"/>
    <property type="match status" value="1"/>
</dbReference>
<organism evidence="1">
    <name type="scientific">marine metagenome</name>
    <dbReference type="NCBI Taxonomy" id="408172"/>
    <lineage>
        <taxon>unclassified sequences</taxon>
        <taxon>metagenomes</taxon>
        <taxon>ecological metagenomes</taxon>
    </lineage>
</organism>
<dbReference type="InterPro" id="IPR044668">
    <property type="entry name" value="PuuD-like"/>
</dbReference>
<protein>
    <submittedName>
        <fullName evidence="1">Uncharacterized protein</fullName>
    </submittedName>
</protein>
<name>A0A381Z4L6_9ZZZZ</name>
<dbReference type="Gene3D" id="3.40.50.880">
    <property type="match status" value="1"/>
</dbReference>